<dbReference type="Proteomes" id="UP000287756">
    <property type="component" value="Chromosome"/>
</dbReference>
<protein>
    <submittedName>
        <fullName evidence="2">Class I SAM-dependent methyltransferase</fullName>
    </submittedName>
</protein>
<dbReference type="AlphaFoldDB" id="A0A410MB27"/>
<name>A0A410MB27_9BACI</name>
<accession>A0A410MB27</accession>
<feature type="domain" description="Methyltransferase type 11" evidence="1">
    <location>
        <begin position="50"/>
        <end position="141"/>
    </location>
</feature>
<dbReference type="GO" id="GO:0032259">
    <property type="term" value="P:methylation"/>
    <property type="evidence" value="ECO:0007669"/>
    <property type="project" value="UniProtKB-KW"/>
</dbReference>
<dbReference type="InterPro" id="IPR013216">
    <property type="entry name" value="Methyltransf_11"/>
</dbReference>
<keyword evidence="2" id="KW-0808">Transferase</keyword>
<proteinExistence type="predicted"/>
<dbReference type="Pfam" id="PF08241">
    <property type="entry name" value="Methyltransf_11"/>
    <property type="match status" value="1"/>
</dbReference>
<dbReference type="CDD" id="cd02440">
    <property type="entry name" value="AdoMet_MTases"/>
    <property type="match status" value="1"/>
</dbReference>
<keyword evidence="2" id="KW-0489">Methyltransferase</keyword>
<dbReference type="Gene3D" id="3.40.50.150">
    <property type="entry name" value="Vaccinia Virus protein VP39"/>
    <property type="match status" value="1"/>
</dbReference>
<sequence>MTNDHHRSKDEIHDYWVNNSFPDRYKNKVERSEFLTPHVKKYVDKDAKVLEIGCNVGRNLNHLFEHGYEQLSGIDISEEALQELKKSFPKLADKADLNNASVEDFIPTLQDGQFDMVFTMAVLEHIHPDSEWIFNEIVRITSGYLIIVEAENYNHWRVFPRKYKEIFTGLGMQQVYEMPCEAAGLKKYTMRVFKK</sequence>
<dbReference type="PANTHER" id="PTHR43861">
    <property type="entry name" value="TRANS-ACONITATE 2-METHYLTRANSFERASE-RELATED"/>
    <property type="match status" value="1"/>
</dbReference>
<reference evidence="2 3" key="1">
    <citation type="submission" date="2018-01" db="EMBL/GenBank/DDBJ databases">
        <title>The whole genome sequencing and assembly of Halobacillus litoralis ERB031 strain.</title>
        <authorList>
            <person name="Lee S.-J."/>
            <person name="Park M.-K."/>
            <person name="Kim J.-Y."/>
            <person name="Lee Y.-J."/>
            <person name="Yi H."/>
            <person name="Bahn Y.-S."/>
            <person name="Kim J.F."/>
            <person name="Lee D.-W."/>
        </authorList>
    </citation>
    <scope>NUCLEOTIDE SEQUENCE [LARGE SCALE GENOMIC DNA]</scope>
    <source>
        <strain evidence="2 3">ERB 031</strain>
    </source>
</reference>
<evidence type="ECO:0000313" key="3">
    <source>
        <dbReference type="Proteomes" id="UP000287756"/>
    </source>
</evidence>
<organism evidence="2 3">
    <name type="scientific">Halobacillus litoralis</name>
    <dbReference type="NCBI Taxonomy" id="45668"/>
    <lineage>
        <taxon>Bacteria</taxon>
        <taxon>Bacillati</taxon>
        <taxon>Bacillota</taxon>
        <taxon>Bacilli</taxon>
        <taxon>Bacillales</taxon>
        <taxon>Bacillaceae</taxon>
        <taxon>Halobacillus</taxon>
    </lineage>
</organism>
<evidence type="ECO:0000313" key="2">
    <source>
        <dbReference type="EMBL" id="QAS51883.1"/>
    </source>
</evidence>
<dbReference type="SUPFAM" id="SSF53335">
    <property type="entry name" value="S-adenosyl-L-methionine-dependent methyltransferases"/>
    <property type="match status" value="1"/>
</dbReference>
<dbReference type="OrthoDB" id="9808140at2"/>
<gene>
    <name evidence="2" type="ORF">HLI_06440</name>
</gene>
<evidence type="ECO:0000259" key="1">
    <source>
        <dbReference type="Pfam" id="PF08241"/>
    </source>
</evidence>
<dbReference type="EMBL" id="CP026118">
    <property type="protein sequence ID" value="QAS51883.1"/>
    <property type="molecule type" value="Genomic_DNA"/>
</dbReference>
<dbReference type="PANTHER" id="PTHR43861:SF6">
    <property type="entry name" value="METHYLTRANSFERASE TYPE 11"/>
    <property type="match status" value="1"/>
</dbReference>
<dbReference type="KEGG" id="hli:HLI_06440"/>
<dbReference type="GO" id="GO:0008757">
    <property type="term" value="F:S-adenosylmethionine-dependent methyltransferase activity"/>
    <property type="evidence" value="ECO:0007669"/>
    <property type="project" value="InterPro"/>
</dbReference>
<dbReference type="InterPro" id="IPR029063">
    <property type="entry name" value="SAM-dependent_MTases_sf"/>
</dbReference>
<dbReference type="RefSeq" id="WP_128523999.1">
    <property type="nucleotide sequence ID" value="NZ_CANLVY010000002.1"/>
</dbReference>